<dbReference type="SUPFAM" id="SSF54637">
    <property type="entry name" value="Thioesterase/thiol ester dehydrase-isomerase"/>
    <property type="match status" value="1"/>
</dbReference>
<keyword evidence="4" id="KW-1185">Reference proteome</keyword>
<dbReference type="PIRSF" id="PIRSF003230">
    <property type="entry name" value="YbgC"/>
    <property type="match status" value="1"/>
</dbReference>
<comment type="similarity">
    <text evidence="1">Belongs to the 4-hydroxybenzoyl-CoA thioesterase family.</text>
</comment>
<sequence length="143" mass="16752">MSAVVHTHRIQVRYGETDQMGVVYHANYLTWFEVGRTEFLRRSGLTYRDLEEKGVLLPVTEATLRYRLPARYDDWVEIRTRIEELTPVRLTFAYELYRIPDEALLVTGKTLHAFTTPAMKPIRLSRAEPDVYAWLQAQYEGGE</sequence>
<dbReference type="AlphaFoldDB" id="A0A9X3TPB4"/>
<evidence type="ECO:0000256" key="2">
    <source>
        <dbReference type="ARBA" id="ARBA00022801"/>
    </source>
</evidence>
<dbReference type="PROSITE" id="PS01328">
    <property type="entry name" value="4HBCOA_THIOESTERASE"/>
    <property type="match status" value="1"/>
</dbReference>
<dbReference type="RefSeq" id="WP_029097732.1">
    <property type="nucleotide sequence ID" value="NZ_JAPYYP010000007.1"/>
</dbReference>
<dbReference type="CDD" id="cd00586">
    <property type="entry name" value="4HBT"/>
    <property type="match status" value="1"/>
</dbReference>
<accession>A0A9X3TPB4</accession>
<dbReference type="InterPro" id="IPR029069">
    <property type="entry name" value="HotDog_dom_sf"/>
</dbReference>
<keyword evidence="2" id="KW-0378">Hydrolase</keyword>
<proteinExistence type="inferred from homology"/>
<organism evidence="3 4">
    <name type="scientific">Brevibacillus thermoruber</name>
    <dbReference type="NCBI Taxonomy" id="33942"/>
    <lineage>
        <taxon>Bacteria</taxon>
        <taxon>Bacillati</taxon>
        <taxon>Bacillota</taxon>
        <taxon>Bacilli</taxon>
        <taxon>Bacillales</taxon>
        <taxon>Paenibacillaceae</taxon>
        <taxon>Brevibacillus</taxon>
    </lineage>
</organism>
<dbReference type="GO" id="GO:0047617">
    <property type="term" value="F:fatty acyl-CoA hydrolase activity"/>
    <property type="evidence" value="ECO:0007669"/>
    <property type="project" value="TreeGrafter"/>
</dbReference>
<evidence type="ECO:0000313" key="4">
    <source>
        <dbReference type="Proteomes" id="UP001151071"/>
    </source>
</evidence>
<dbReference type="InterPro" id="IPR008272">
    <property type="entry name" value="HB-CoA_thioesterase_AS"/>
</dbReference>
<dbReference type="InterPro" id="IPR050563">
    <property type="entry name" value="4-hydroxybenzoyl-CoA_TE"/>
</dbReference>
<evidence type="ECO:0000313" key="3">
    <source>
        <dbReference type="EMBL" id="MDA5108269.1"/>
    </source>
</evidence>
<dbReference type="Proteomes" id="UP001151071">
    <property type="component" value="Unassembled WGS sequence"/>
</dbReference>
<protein>
    <submittedName>
        <fullName evidence="3">Thioesterase family protein</fullName>
    </submittedName>
</protein>
<dbReference type="EMBL" id="JAPYYP010000007">
    <property type="protein sequence ID" value="MDA5108269.1"/>
    <property type="molecule type" value="Genomic_DNA"/>
</dbReference>
<evidence type="ECO:0000256" key="1">
    <source>
        <dbReference type="ARBA" id="ARBA00005953"/>
    </source>
</evidence>
<dbReference type="PANTHER" id="PTHR31793">
    <property type="entry name" value="4-HYDROXYBENZOYL-COA THIOESTERASE FAMILY MEMBER"/>
    <property type="match status" value="1"/>
</dbReference>
<dbReference type="PANTHER" id="PTHR31793:SF27">
    <property type="entry name" value="NOVEL THIOESTERASE SUPERFAMILY DOMAIN AND SAPOSIN A-TYPE DOMAIN CONTAINING PROTEIN (0610012H03RIK)"/>
    <property type="match status" value="1"/>
</dbReference>
<dbReference type="NCBIfam" id="TIGR00051">
    <property type="entry name" value="YbgC/FadM family acyl-CoA thioesterase"/>
    <property type="match status" value="1"/>
</dbReference>
<gene>
    <name evidence="3" type="ORF">O3V59_07840</name>
</gene>
<dbReference type="Pfam" id="PF13279">
    <property type="entry name" value="4HBT_2"/>
    <property type="match status" value="1"/>
</dbReference>
<reference evidence="3" key="1">
    <citation type="submission" date="2022-12" db="EMBL/GenBank/DDBJ databases">
        <title>Draft genome sequence of the thermophilic strain Brevibacillus thermoruber HT42, isolated from Los Humeros, Puebla, Mexico, with biotechnological potential.</title>
        <authorList>
            <person name="Lara Sanchez J."/>
            <person name="Solis Palacios R."/>
            <person name="Bustos Baena A.S."/>
            <person name="Ruz Baez A.E."/>
            <person name="Espinosa Luna G."/>
            <person name="Oliart Ros R.M."/>
        </authorList>
    </citation>
    <scope>NUCLEOTIDE SEQUENCE</scope>
    <source>
        <strain evidence="3">HT42</strain>
    </source>
</reference>
<dbReference type="Gene3D" id="3.10.129.10">
    <property type="entry name" value="Hotdog Thioesterase"/>
    <property type="match status" value="1"/>
</dbReference>
<name>A0A9X3TPB4_9BACL</name>
<dbReference type="InterPro" id="IPR006684">
    <property type="entry name" value="YbgC/YbaW"/>
</dbReference>
<comment type="caution">
    <text evidence="3">The sequence shown here is derived from an EMBL/GenBank/DDBJ whole genome shotgun (WGS) entry which is preliminary data.</text>
</comment>